<dbReference type="Proteomes" id="UP000694558">
    <property type="component" value="Chromosome 12"/>
</dbReference>
<reference evidence="7" key="1">
    <citation type="submission" date="2023-05" db="EMBL/GenBank/DDBJ databases">
        <title>High-quality long-read genome of Scophthalmus maximus.</title>
        <authorList>
            <person name="Lien S."/>
            <person name="Martinez P."/>
        </authorList>
    </citation>
    <scope>NUCLEOTIDE SEQUENCE [LARGE SCALE GENOMIC DNA]</scope>
</reference>
<dbReference type="Gene3D" id="1.10.287.2610">
    <property type="match status" value="1"/>
</dbReference>
<evidence type="ECO:0008006" key="9">
    <source>
        <dbReference type="Google" id="ProtNLM"/>
    </source>
</evidence>
<sequence length="1027" mass="119192">MNSNAERKFVNLRKRLDQLGYRQPLGIESLPLVEKLFSDLVHTTESLRNAKLSAGKTEKESRNLDALLEPYRTENARVVRENNEMHLELLKLKEEKDRVSTELKTHIRKLDHESSDLKFLNNQYVHKVRCLEKDSKAKAERIQQLQEKNMQAVVQTPGGKKRSIPFRRQRMQIDELTPPSSASSYPVSQPDDPYIADLLQLADKRIHELQEDVIKVKLDLENAQEYIKHLKTQVRNKLLDTYTIHTCYLLLWGSLGRPHDVISLEAQHISNEKLISHLNLQIEYLQESNRTLEQKVEGLQQRKKDASSEVANLSLKNLELCEELTHIDDLAKRLEMDKERVLETADMELQETKSEGDFEKDRLRDQLVELKGQNEKMEGLVNFLEEEKIRLQDKVENIMSADKELVLELETMRAQHGVCRRERSPSRLDAFVKSLEEERDYYRLEAERYKGVRRAGGLDSSPSRSPGRGRSPTSKATRERDELKAALFDFEKHMEEIQNSVKALCTERDHFKSQFKQVSFDNHISLQMHMKHFLLLQEQMEQSLSDTQHRLSVKMNELHNAHQQIEKLEKRMGELNQRGSKHKEEVAVLQKSISALDREKDALQDEVDQKTEKLVALQEELSKKEKTLEDVKLTVINLDNSLAQLQGALNSREREISSLRRQLDASQDELPGLRREKEITIRENRRLQDDLATMTRENQAVHMEMEEALHEKDELKLRVHTYISEVSRIEKLMATKEQENRDLLERFRMAHSEVEERKQKLMQAEGLNNSIRLELLSSDSDRRHLRDTVGHQEREIHQHTQALQAYEAQVSSLVRGMSRLEEELHKVQEEKAALLSDLASVRELCVKLDSGKELTARQLTSRSMDLERVTGELEDVRSEAELLKKQLASERLTVRNLETLLSTNRQKEFQTHLTASERESDLKILRDRLTLADSKTAEHAREVSQLCGKLSQLQTEMDVLKRQLTTERFERERAVQEMRRQGLSLSSLHSSSSLSASSGSHHISPERSILRSLDRSTDKSADKSADK</sequence>
<accession>A0A8D3E5A8</accession>
<comment type="similarity">
    <text evidence="4">Belongs to the CEP135/TSGA10 family.</text>
</comment>
<feature type="compositionally biased region" description="Low complexity" evidence="6">
    <location>
        <begin position="460"/>
        <end position="472"/>
    </location>
</feature>
<dbReference type="PANTHER" id="PTHR20544:SF0">
    <property type="entry name" value="NUCLEOPROTEIN TPR_MLP1 DOMAIN-CONTAINING PROTEIN"/>
    <property type="match status" value="1"/>
</dbReference>
<feature type="coiled-coil region" evidence="5">
    <location>
        <begin position="75"/>
        <end position="148"/>
    </location>
</feature>
<feature type="coiled-coil region" evidence="5">
    <location>
        <begin position="789"/>
        <end position="900"/>
    </location>
</feature>
<protein>
    <recommendedName>
        <fullName evidence="9">Centrosomal protein of 135 kDa</fullName>
    </recommendedName>
</protein>
<dbReference type="GO" id="GO:0005814">
    <property type="term" value="C:centriole"/>
    <property type="evidence" value="ECO:0007669"/>
    <property type="project" value="UniProtKB-SubCell"/>
</dbReference>
<feature type="compositionally biased region" description="Basic and acidic residues" evidence="6">
    <location>
        <begin position="1003"/>
        <end position="1027"/>
    </location>
</feature>
<feature type="region of interest" description="Disordered" evidence="6">
    <location>
        <begin position="453"/>
        <end position="480"/>
    </location>
</feature>
<dbReference type="SUPFAM" id="SSF57997">
    <property type="entry name" value="Tropomyosin"/>
    <property type="match status" value="2"/>
</dbReference>
<feature type="coiled-coil region" evidence="5">
    <location>
        <begin position="551"/>
        <end position="764"/>
    </location>
</feature>
<organism evidence="7 8">
    <name type="scientific">Scophthalmus maximus</name>
    <name type="common">Turbot</name>
    <name type="synonym">Psetta maxima</name>
    <dbReference type="NCBI Taxonomy" id="52904"/>
    <lineage>
        <taxon>Eukaryota</taxon>
        <taxon>Metazoa</taxon>
        <taxon>Chordata</taxon>
        <taxon>Craniata</taxon>
        <taxon>Vertebrata</taxon>
        <taxon>Euteleostomi</taxon>
        <taxon>Actinopterygii</taxon>
        <taxon>Neopterygii</taxon>
        <taxon>Teleostei</taxon>
        <taxon>Neoteleostei</taxon>
        <taxon>Acanthomorphata</taxon>
        <taxon>Carangaria</taxon>
        <taxon>Pleuronectiformes</taxon>
        <taxon>Pleuronectoidei</taxon>
        <taxon>Scophthalmidae</taxon>
        <taxon>Scophthalmus</taxon>
    </lineage>
</organism>
<feature type="coiled-coil region" evidence="5">
    <location>
        <begin position="943"/>
        <end position="970"/>
    </location>
</feature>
<evidence type="ECO:0000256" key="4">
    <source>
        <dbReference type="ARBA" id="ARBA00038123"/>
    </source>
</evidence>
<evidence type="ECO:0000256" key="5">
    <source>
        <dbReference type="SAM" id="Coils"/>
    </source>
</evidence>
<reference evidence="7" key="2">
    <citation type="submission" date="2025-08" db="UniProtKB">
        <authorList>
            <consortium name="Ensembl"/>
        </authorList>
    </citation>
    <scope>IDENTIFICATION</scope>
</reference>
<dbReference type="AlphaFoldDB" id="A0A8D3E5A8"/>
<keyword evidence="3" id="KW-0206">Cytoskeleton</keyword>
<gene>
    <name evidence="7" type="primary">cep135</name>
</gene>
<evidence type="ECO:0000256" key="1">
    <source>
        <dbReference type="ARBA" id="ARBA00004114"/>
    </source>
</evidence>
<proteinExistence type="inferred from homology"/>
<dbReference type="Ensembl" id="ENSSMAT00000037520.1">
    <property type="protein sequence ID" value="ENSSMAP00000066967.1"/>
    <property type="gene ID" value="ENSSMAG00000014628.2"/>
</dbReference>
<feature type="region of interest" description="Disordered" evidence="6">
    <location>
        <begin position="973"/>
        <end position="1027"/>
    </location>
</feature>
<name>A0A8D3E5A8_SCOMX</name>
<comment type="subcellular location">
    <subcellularLocation>
        <location evidence="1">Cytoplasm</location>
        <location evidence="1">Cytoskeleton</location>
        <location evidence="1">Microtubule organizing center</location>
        <location evidence="1">Centrosome</location>
        <location evidence="1">Centriole</location>
    </subcellularLocation>
</comment>
<dbReference type="InterPro" id="IPR051877">
    <property type="entry name" value="Centriole_BasalBody_StrucProt"/>
</dbReference>
<feature type="coiled-coil region" evidence="5">
    <location>
        <begin position="275"/>
        <end position="316"/>
    </location>
</feature>
<dbReference type="PANTHER" id="PTHR20544">
    <property type="entry name" value="CENTROSOMAL PROTEIN CEP135"/>
    <property type="match status" value="1"/>
</dbReference>
<dbReference type="GeneTree" id="ENSGT00940000165649"/>
<evidence type="ECO:0000256" key="6">
    <source>
        <dbReference type="SAM" id="MobiDB-lite"/>
    </source>
</evidence>
<evidence type="ECO:0000313" key="8">
    <source>
        <dbReference type="Proteomes" id="UP000694558"/>
    </source>
</evidence>
<evidence type="ECO:0000256" key="2">
    <source>
        <dbReference type="ARBA" id="ARBA00022490"/>
    </source>
</evidence>
<evidence type="ECO:0000256" key="3">
    <source>
        <dbReference type="ARBA" id="ARBA00023212"/>
    </source>
</evidence>
<evidence type="ECO:0000313" key="7">
    <source>
        <dbReference type="Ensembl" id="ENSSMAP00000066967.1"/>
    </source>
</evidence>
<dbReference type="CDD" id="cd22292">
    <property type="entry name" value="cc_Cep135_MBD"/>
    <property type="match status" value="1"/>
</dbReference>
<feature type="coiled-coil region" evidence="5">
    <location>
        <begin position="360"/>
        <end position="404"/>
    </location>
</feature>
<keyword evidence="5" id="KW-0175">Coiled coil</keyword>
<feature type="compositionally biased region" description="Low complexity" evidence="6">
    <location>
        <begin position="983"/>
        <end position="1002"/>
    </location>
</feature>
<keyword evidence="2" id="KW-0963">Cytoplasm</keyword>